<dbReference type="UniPathway" id="UPA00704">
    <property type="reaction ID" value="UER00715"/>
</dbReference>
<dbReference type="NCBIfam" id="TIGR03828">
    <property type="entry name" value="pfkB"/>
    <property type="match status" value="1"/>
</dbReference>
<evidence type="ECO:0000256" key="5">
    <source>
        <dbReference type="ARBA" id="ARBA00022840"/>
    </source>
</evidence>
<keyword evidence="4 8" id="KW-0418">Kinase</keyword>
<keyword evidence="7" id="KW-0423">Lactose metabolism</keyword>
<dbReference type="NCBIfam" id="TIGR03168">
    <property type="entry name" value="1-PFK"/>
    <property type="match status" value="1"/>
</dbReference>
<dbReference type="CDD" id="cd01164">
    <property type="entry name" value="FruK_PfkB_like"/>
    <property type="match status" value="1"/>
</dbReference>
<dbReference type="InterPro" id="IPR022463">
    <property type="entry name" value="1-PFruKinase"/>
</dbReference>
<dbReference type="SUPFAM" id="SSF53613">
    <property type="entry name" value="Ribokinase-like"/>
    <property type="match status" value="1"/>
</dbReference>
<dbReference type="Proteomes" id="UP000019243">
    <property type="component" value="Unassembled WGS sequence"/>
</dbReference>
<dbReference type="GO" id="GO:0005829">
    <property type="term" value="C:cytosol"/>
    <property type="evidence" value="ECO:0007669"/>
    <property type="project" value="TreeGrafter"/>
</dbReference>
<dbReference type="InterPro" id="IPR017583">
    <property type="entry name" value="Tagatose/fructose_Pkinase"/>
</dbReference>
<dbReference type="GO" id="GO:0008662">
    <property type="term" value="F:1-phosphofructokinase activity"/>
    <property type="evidence" value="ECO:0007669"/>
    <property type="project" value="UniProtKB-UniRule"/>
</dbReference>
<evidence type="ECO:0000256" key="3">
    <source>
        <dbReference type="ARBA" id="ARBA00022741"/>
    </source>
</evidence>
<gene>
    <name evidence="10" type="ORF">BCAMP_06750</name>
</gene>
<keyword evidence="11" id="KW-1185">Reference proteome</keyword>
<dbReference type="STRING" id="1265861.BCAMP_06750"/>
<evidence type="ECO:0000313" key="11">
    <source>
        <dbReference type="Proteomes" id="UP000019243"/>
    </source>
</evidence>
<dbReference type="GO" id="GO:0009024">
    <property type="term" value="F:tagatose-6-phosphate kinase activity"/>
    <property type="evidence" value="ECO:0007669"/>
    <property type="project" value="UniProtKB-EC"/>
</dbReference>
<accession>W7CT74</accession>
<dbReference type="AlphaFoldDB" id="W7CT74"/>
<dbReference type="Pfam" id="PF00294">
    <property type="entry name" value="PfkB"/>
    <property type="match status" value="1"/>
</dbReference>
<keyword evidence="2 7" id="KW-0808">Transferase</keyword>
<dbReference type="PROSITE" id="PS00584">
    <property type="entry name" value="PFKB_KINASES_2"/>
    <property type="match status" value="1"/>
</dbReference>
<evidence type="ECO:0000259" key="9">
    <source>
        <dbReference type="Pfam" id="PF00294"/>
    </source>
</evidence>
<dbReference type="PATRIC" id="fig|1265861.3.peg.1338"/>
<dbReference type="InterPro" id="IPR011611">
    <property type="entry name" value="PfkB_dom"/>
</dbReference>
<dbReference type="GO" id="GO:0044281">
    <property type="term" value="P:small molecule metabolic process"/>
    <property type="evidence" value="ECO:0007669"/>
    <property type="project" value="UniProtKB-ARBA"/>
</dbReference>
<dbReference type="GO" id="GO:0005524">
    <property type="term" value="F:ATP binding"/>
    <property type="evidence" value="ECO:0007669"/>
    <property type="project" value="UniProtKB-UniRule"/>
</dbReference>
<dbReference type="PIRSF" id="PIRSF000535">
    <property type="entry name" value="1PFK/6PFK/LacC"/>
    <property type="match status" value="1"/>
</dbReference>
<name>W7CT74_9LIST</name>
<reference evidence="10 11" key="1">
    <citation type="submission" date="2012-12" db="EMBL/GenBank/DDBJ databases">
        <title>Novel taxa of Listeriaceae from agricultural environments in the United States.</title>
        <authorList>
            <person name="den Bakker H.C."/>
            <person name="Allred A."/>
            <person name="Warchocki S."/>
            <person name="Wright E.M."/>
            <person name="Burrell A."/>
            <person name="Nightingale K.K."/>
            <person name="Kephart D."/>
            <person name="Wiedmann M."/>
        </authorList>
    </citation>
    <scope>NUCLEOTIDE SEQUENCE [LARGE SCALE GENOMIC DNA]</scope>
    <source>
        <strain evidence="10 11">FSL F6-1037</strain>
    </source>
</reference>
<evidence type="ECO:0000256" key="7">
    <source>
        <dbReference type="PIRNR" id="PIRNR000535"/>
    </source>
</evidence>
<dbReference type="InterPro" id="IPR029056">
    <property type="entry name" value="Ribokinase-like"/>
</dbReference>
<evidence type="ECO:0000256" key="4">
    <source>
        <dbReference type="ARBA" id="ARBA00022777"/>
    </source>
</evidence>
<dbReference type="EMBL" id="AODH01000023">
    <property type="protein sequence ID" value="EUJ39880.1"/>
    <property type="molecule type" value="Genomic_DNA"/>
</dbReference>
<comment type="similarity">
    <text evidence="7">Belongs to the carbohydrate kinase PfkB family. LacC subfamily.</text>
</comment>
<feature type="domain" description="Carbohydrate kinase PfkB" evidence="9">
    <location>
        <begin position="7"/>
        <end position="284"/>
    </location>
</feature>
<organism evidence="10 11">
    <name type="scientific">Brochothrix campestris FSL F6-1037</name>
    <dbReference type="NCBI Taxonomy" id="1265861"/>
    <lineage>
        <taxon>Bacteria</taxon>
        <taxon>Bacillati</taxon>
        <taxon>Bacillota</taxon>
        <taxon>Bacilli</taxon>
        <taxon>Bacillales</taxon>
        <taxon>Listeriaceae</taxon>
        <taxon>Brochothrix</taxon>
    </lineage>
</organism>
<comment type="catalytic activity">
    <reaction evidence="6 8">
        <text>beta-D-fructose 1-phosphate + ATP = beta-D-fructose 1,6-bisphosphate + ADP + H(+)</text>
        <dbReference type="Rhea" id="RHEA:14213"/>
        <dbReference type="ChEBI" id="CHEBI:15378"/>
        <dbReference type="ChEBI" id="CHEBI:30616"/>
        <dbReference type="ChEBI" id="CHEBI:32966"/>
        <dbReference type="ChEBI" id="CHEBI:138881"/>
        <dbReference type="ChEBI" id="CHEBI:456216"/>
        <dbReference type="EC" id="2.7.1.56"/>
    </reaction>
</comment>
<dbReference type="PANTHER" id="PTHR46566:SF1">
    <property type="entry name" value="1-PHOSPHOFRUCTOKINASE"/>
    <property type="match status" value="1"/>
</dbReference>
<dbReference type="PANTHER" id="PTHR46566">
    <property type="entry name" value="1-PHOSPHOFRUCTOKINASE-RELATED"/>
    <property type="match status" value="1"/>
</dbReference>
<comment type="similarity">
    <text evidence="1">Belongs to the carbohydrate kinase pfkB family.</text>
</comment>
<dbReference type="OrthoDB" id="9801219at2"/>
<evidence type="ECO:0000256" key="6">
    <source>
        <dbReference type="ARBA" id="ARBA00047745"/>
    </source>
</evidence>
<dbReference type="RefSeq" id="WP_035314513.1">
    <property type="nucleotide sequence ID" value="NZ_AODH01000023.1"/>
</dbReference>
<evidence type="ECO:0000313" key="10">
    <source>
        <dbReference type="EMBL" id="EUJ39880.1"/>
    </source>
</evidence>
<comment type="function">
    <text evidence="8">Catalyzes the ATP-dependent phosphorylation of fructose-l-phosphate to fructose-l,6-bisphosphate.</text>
</comment>
<comment type="caution">
    <text evidence="10">The sequence shown here is derived from an EMBL/GenBank/DDBJ whole genome shotgun (WGS) entry which is preliminary data.</text>
</comment>
<dbReference type="Gene3D" id="3.40.1190.20">
    <property type="match status" value="1"/>
</dbReference>
<dbReference type="InterPro" id="IPR002173">
    <property type="entry name" value="Carboh/pur_kinase_PfkB_CS"/>
</dbReference>
<dbReference type="GO" id="GO:0016052">
    <property type="term" value="P:carbohydrate catabolic process"/>
    <property type="evidence" value="ECO:0007669"/>
    <property type="project" value="UniProtKB-ARBA"/>
</dbReference>
<comment type="pathway">
    <text evidence="7">Carbohydrate metabolism; D-tagatose 6-phosphate degradation; D-glyceraldehyde 3-phosphate and glycerone phosphate from D-tagatose 6-phosphate: step 1/2.</text>
</comment>
<evidence type="ECO:0000256" key="1">
    <source>
        <dbReference type="ARBA" id="ARBA00005380"/>
    </source>
</evidence>
<dbReference type="GO" id="GO:0005988">
    <property type="term" value="P:lactose metabolic process"/>
    <property type="evidence" value="ECO:0007669"/>
    <property type="project" value="UniProtKB-KW"/>
</dbReference>
<keyword evidence="5 7" id="KW-0067">ATP-binding</keyword>
<evidence type="ECO:0000256" key="2">
    <source>
        <dbReference type="ARBA" id="ARBA00022679"/>
    </source>
</evidence>
<sequence>MIYTVTLNPAIDYIVEVNDLTVGEVNRMHNDLKLPGGKGINVSRILNELTVANQALGFLGGFTGEFIKNCLNDFKIPNNFIQIAADTRINVKLKATAETEINAQGPAITPAEAKQLLAQFDELQAADIVILSGSIPPALGRDFYDKIIAKVKQAGAQFVIDTTGDPLERALAQKPLLVKPNHHELADLFHVSLETKDDIITYGQKLRRLGAQNVLVSMAGAGAILITAEGVFESNVPTGTVKNSVGAGDSMIGGFIGAFVQTGDLLTAFQTGVATGSATAFSYDIATAAEIANLVPTVNVTKK</sequence>
<protein>
    <recommendedName>
        <fullName evidence="7">Tagatose-6-phosphate kinase</fullName>
        <ecNumber evidence="7">2.7.1.144</ecNumber>
    </recommendedName>
</protein>
<evidence type="ECO:0000256" key="8">
    <source>
        <dbReference type="RuleBase" id="RU369061"/>
    </source>
</evidence>
<comment type="catalytic activity">
    <reaction evidence="7">
        <text>D-tagatofuranose 6-phosphate + ATP = D-tagatofuranose 1,6-bisphosphate + ADP + H(+)</text>
        <dbReference type="Rhea" id="RHEA:12420"/>
        <dbReference type="ChEBI" id="CHEBI:15378"/>
        <dbReference type="ChEBI" id="CHEBI:30616"/>
        <dbReference type="ChEBI" id="CHEBI:58694"/>
        <dbReference type="ChEBI" id="CHEBI:58695"/>
        <dbReference type="ChEBI" id="CHEBI:456216"/>
        <dbReference type="EC" id="2.7.1.144"/>
    </reaction>
</comment>
<dbReference type="EC" id="2.7.1.144" evidence="7"/>
<proteinExistence type="inferred from homology"/>
<keyword evidence="3 7" id="KW-0547">Nucleotide-binding</keyword>
<dbReference type="FunFam" id="3.40.1190.20:FF:000001">
    <property type="entry name" value="Phosphofructokinase"/>
    <property type="match status" value="1"/>
</dbReference>
<dbReference type="GO" id="GO:2001059">
    <property type="term" value="P:D-tagatose 6-phosphate catabolic process"/>
    <property type="evidence" value="ECO:0007669"/>
    <property type="project" value="UniProtKB-UniPathway"/>
</dbReference>